<dbReference type="InterPro" id="IPR005790">
    <property type="entry name" value="DNA_polIII_delta"/>
</dbReference>
<comment type="similarity">
    <text evidence="6">Belongs to the DNA polymerase HolA subunit family.</text>
</comment>
<dbReference type="PANTHER" id="PTHR34388">
    <property type="entry name" value="DNA POLYMERASE III SUBUNIT DELTA"/>
    <property type="match status" value="1"/>
</dbReference>
<name>A0ABN6L3H1_9PROT</name>
<evidence type="ECO:0000256" key="4">
    <source>
        <dbReference type="ARBA" id="ARBA00022705"/>
    </source>
</evidence>
<evidence type="ECO:0000256" key="6">
    <source>
        <dbReference type="ARBA" id="ARBA00034754"/>
    </source>
</evidence>
<comment type="catalytic activity">
    <reaction evidence="7">
        <text>DNA(n) + a 2'-deoxyribonucleoside 5'-triphosphate = DNA(n+1) + diphosphate</text>
        <dbReference type="Rhea" id="RHEA:22508"/>
        <dbReference type="Rhea" id="RHEA-COMP:17339"/>
        <dbReference type="Rhea" id="RHEA-COMP:17340"/>
        <dbReference type="ChEBI" id="CHEBI:33019"/>
        <dbReference type="ChEBI" id="CHEBI:61560"/>
        <dbReference type="ChEBI" id="CHEBI:173112"/>
        <dbReference type="EC" id="2.7.7.7"/>
    </reaction>
</comment>
<protein>
    <recommendedName>
        <fullName evidence="1">DNA-directed DNA polymerase</fullName>
        <ecNumber evidence="1">2.7.7.7</ecNumber>
    </recommendedName>
</protein>
<accession>A0ABN6L3H1</accession>
<keyword evidence="2" id="KW-0808">Transferase</keyword>
<evidence type="ECO:0000256" key="1">
    <source>
        <dbReference type="ARBA" id="ARBA00012417"/>
    </source>
</evidence>
<gene>
    <name evidence="8" type="ORF">HYD_5670</name>
</gene>
<dbReference type="Proteomes" id="UP001320209">
    <property type="component" value="Chromosome"/>
</dbReference>
<dbReference type="EC" id="2.7.7.7" evidence="1"/>
<dbReference type="InterPro" id="IPR008921">
    <property type="entry name" value="DNA_pol3_clamp-load_cplx_C"/>
</dbReference>
<dbReference type="EMBL" id="AP025225">
    <property type="protein sequence ID" value="BDB96434.1"/>
    <property type="molecule type" value="Genomic_DNA"/>
</dbReference>
<dbReference type="PANTHER" id="PTHR34388:SF1">
    <property type="entry name" value="DNA POLYMERASE III SUBUNIT DELTA"/>
    <property type="match status" value="1"/>
</dbReference>
<dbReference type="RefSeq" id="WP_236864804.1">
    <property type="nucleotide sequence ID" value="NZ_AP025225.1"/>
</dbReference>
<evidence type="ECO:0000313" key="8">
    <source>
        <dbReference type="EMBL" id="BDB96434.1"/>
    </source>
</evidence>
<evidence type="ECO:0000256" key="3">
    <source>
        <dbReference type="ARBA" id="ARBA00022695"/>
    </source>
</evidence>
<dbReference type="SUPFAM" id="SSF48019">
    <property type="entry name" value="post-AAA+ oligomerization domain-like"/>
    <property type="match status" value="1"/>
</dbReference>
<keyword evidence="3" id="KW-0548">Nucleotidyltransferase</keyword>
<organism evidence="8 9">
    <name type="scientific">Candidatus Hydrogenosomobacter endosymbioticus</name>
    <dbReference type="NCBI Taxonomy" id="2558174"/>
    <lineage>
        <taxon>Bacteria</taxon>
        <taxon>Pseudomonadati</taxon>
        <taxon>Pseudomonadota</taxon>
        <taxon>Alphaproteobacteria</taxon>
        <taxon>Holosporales</taxon>
        <taxon>Holosporaceae</taxon>
        <taxon>Candidatus Hydrogenosomobacter</taxon>
    </lineage>
</organism>
<keyword evidence="5" id="KW-0239">DNA-directed DNA polymerase</keyword>
<evidence type="ECO:0000256" key="2">
    <source>
        <dbReference type="ARBA" id="ARBA00022679"/>
    </source>
</evidence>
<evidence type="ECO:0000256" key="7">
    <source>
        <dbReference type="ARBA" id="ARBA00049244"/>
    </source>
</evidence>
<evidence type="ECO:0000313" key="9">
    <source>
        <dbReference type="Proteomes" id="UP001320209"/>
    </source>
</evidence>
<sequence>MKMDIADFIGSFPKTSAKAVLLYGGGVGLQNGLIAEIGRVSKLKTIDEDEFFNSFYDLTAPSLFFEPKEMVFVIFEAKETSLSDYIRAIADIPDGFKLVVTNSKSKTSSKMVRHFALEKKLLAIACYECSIMQSQRIFRRKCEISKIDIDEDALKICGEITINGSWNDLFQLLRLIDGGITKDILEKIISSEFPGINTAILSNNSADLVSYVERSPAQSDLIKMLRAWQVQLYQLIQLKALISDGVSESEAESKVRPAIFFKYLNVTKEASKNVSLESVTKALEKLILAEIAIKTGSKEPLVRSLMKDAISAIQKKSYRL</sequence>
<dbReference type="Gene3D" id="1.20.272.10">
    <property type="match status" value="1"/>
</dbReference>
<evidence type="ECO:0000256" key="5">
    <source>
        <dbReference type="ARBA" id="ARBA00022932"/>
    </source>
</evidence>
<proteinExistence type="inferred from homology"/>
<keyword evidence="9" id="KW-1185">Reference proteome</keyword>
<keyword evidence="4" id="KW-0235">DNA replication</keyword>
<reference evidence="8" key="1">
    <citation type="submission" date="2021-10" db="EMBL/GenBank/DDBJ databases">
        <title>Genome Sequence of The Candidatus Hydrogeosomobacter endosymbioticus, an Intracellular Bacterial Symbiont of the Anaerobic Ciliate GW7.</title>
        <authorList>
            <person name="Shiohama Y."/>
            <person name="Shinzato N."/>
        </authorList>
    </citation>
    <scope>NUCLEOTIDE SEQUENCE [LARGE SCALE GENOMIC DNA]</scope>
    <source>
        <strain evidence="8">200920</strain>
    </source>
</reference>